<reference evidence="2" key="1">
    <citation type="submission" date="2017-11" db="EMBL/GenBank/DDBJ databases">
        <authorList>
            <person name="Watanabe M."/>
            <person name="Kojima H."/>
        </authorList>
    </citation>
    <scope>NUCLEOTIDE SEQUENCE [LARGE SCALE GENOMIC DNA]</scope>
    <source>
        <strain evidence="2">Tokyo 01</strain>
    </source>
</reference>
<name>A0A401FU98_9BACT</name>
<protein>
    <submittedName>
        <fullName evidence="1">Uncharacterized protein</fullName>
    </submittedName>
</protein>
<evidence type="ECO:0000313" key="1">
    <source>
        <dbReference type="EMBL" id="GBC60533.1"/>
    </source>
</evidence>
<dbReference type="AlphaFoldDB" id="A0A401FU98"/>
<sequence>MTQQNNPLTIEQHQSLGTQIKNIEAQLGQIRKEVGGAYGNSADEQVQNIVKSIEKLKTFLDVRVFIENPGRDGNANAAIYYTCGDKGHAHSCDGDGCEEGCGDPSHNCSGQCSDAH</sequence>
<gene>
    <name evidence="1" type="ORF">DENIS_1490</name>
</gene>
<dbReference type="EMBL" id="BEXT01000001">
    <property type="protein sequence ID" value="GBC60533.1"/>
    <property type="molecule type" value="Genomic_DNA"/>
</dbReference>
<organism evidence="1 2">
    <name type="scientific">Desulfonema ishimotonii</name>
    <dbReference type="NCBI Taxonomy" id="45657"/>
    <lineage>
        <taxon>Bacteria</taxon>
        <taxon>Pseudomonadati</taxon>
        <taxon>Thermodesulfobacteriota</taxon>
        <taxon>Desulfobacteria</taxon>
        <taxon>Desulfobacterales</taxon>
        <taxon>Desulfococcaceae</taxon>
        <taxon>Desulfonema</taxon>
    </lineage>
</organism>
<comment type="caution">
    <text evidence="1">The sequence shown here is derived from an EMBL/GenBank/DDBJ whole genome shotgun (WGS) entry which is preliminary data.</text>
</comment>
<keyword evidence="2" id="KW-1185">Reference proteome</keyword>
<reference evidence="2" key="2">
    <citation type="submission" date="2019-01" db="EMBL/GenBank/DDBJ databases">
        <title>Genome sequence of Desulfonema ishimotonii strain Tokyo 01.</title>
        <authorList>
            <person name="Fukui M."/>
        </authorList>
    </citation>
    <scope>NUCLEOTIDE SEQUENCE [LARGE SCALE GENOMIC DNA]</scope>
    <source>
        <strain evidence="2">Tokyo 01</strain>
    </source>
</reference>
<accession>A0A401FU98</accession>
<proteinExistence type="predicted"/>
<evidence type="ECO:0000313" key="2">
    <source>
        <dbReference type="Proteomes" id="UP000288096"/>
    </source>
</evidence>
<dbReference type="Proteomes" id="UP000288096">
    <property type="component" value="Unassembled WGS sequence"/>
</dbReference>
<dbReference type="RefSeq" id="WP_124327936.1">
    <property type="nucleotide sequence ID" value="NZ_BEXT01000001.1"/>
</dbReference>